<dbReference type="CDD" id="cd00130">
    <property type="entry name" value="PAS"/>
    <property type="match status" value="1"/>
</dbReference>
<dbReference type="NCBIfam" id="TIGR00254">
    <property type="entry name" value="GGDEF"/>
    <property type="match status" value="1"/>
</dbReference>
<accession>A0A7H8QAE1</accession>
<feature type="domain" description="PAS" evidence="1">
    <location>
        <begin position="129"/>
        <end position="199"/>
    </location>
</feature>
<evidence type="ECO:0000313" key="6">
    <source>
        <dbReference type="Proteomes" id="UP000509222"/>
    </source>
</evidence>
<dbReference type="SMART" id="SM00052">
    <property type="entry name" value="EAL"/>
    <property type="match status" value="1"/>
</dbReference>
<dbReference type="PANTHER" id="PTHR44757">
    <property type="entry name" value="DIGUANYLATE CYCLASE DGCP"/>
    <property type="match status" value="1"/>
</dbReference>
<feature type="domain" description="GGDEF" evidence="4">
    <location>
        <begin position="445"/>
        <end position="578"/>
    </location>
</feature>
<dbReference type="Gene3D" id="3.30.450.20">
    <property type="entry name" value="PAS domain"/>
    <property type="match status" value="2"/>
</dbReference>
<dbReference type="SMART" id="SM00091">
    <property type="entry name" value="PAS"/>
    <property type="match status" value="2"/>
</dbReference>
<dbReference type="RefSeq" id="WP_053166148.1">
    <property type="nucleotide sequence ID" value="NZ_CP051177.1"/>
</dbReference>
<dbReference type="SUPFAM" id="SSF55073">
    <property type="entry name" value="Nucleotide cyclase"/>
    <property type="match status" value="1"/>
</dbReference>
<protein>
    <submittedName>
        <fullName evidence="5">EAL domain-containing protein</fullName>
    </submittedName>
</protein>
<dbReference type="Gene3D" id="3.30.70.270">
    <property type="match status" value="1"/>
</dbReference>
<dbReference type="InterPro" id="IPR043128">
    <property type="entry name" value="Rev_trsase/Diguanyl_cyclase"/>
</dbReference>
<dbReference type="Gene3D" id="3.20.20.450">
    <property type="entry name" value="EAL domain"/>
    <property type="match status" value="1"/>
</dbReference>
<dbReference type="Proteomes" id="UP000509222">
    <property type="component" value="Chromosome"/>
</dbReference>
<gene>
    <name evidence="5" type="ORF">HF394_10430</name>
</gene>
<reference evidence="6" key="2">
    <citation type="submission" date="2020-06" db="EMBL/GenBank/DDBJ databases">
        <title>Isolation of Planomicrobium glaciei.</title>
        <authorList>
            <person name="Malisova L."/>
            <person name="Safrankova R."/>
            <person name="Jakubu V."/>
            <person name="Spanelova P."/>
        </authorList>
    </citation>
    <scope>NUCLEOTIDE SEQUENCE [LARGE SCALE GENOMIC DNA]</scope>
    <source>
        <strain evidence="6">NRL-ATB46093</strain>
    </source>
</reference>
<dbReference type="InterPro" id="IPR029016">
    <property type="entry name" value="GAF-like_dom_sf"/>
</dbReference>
<dbReference type="PIRSF" id="PIRSF005925">
    <property type="entry name" value="Dos"/>
    <property type="match status" value="1"/>
</dbReference>
<proteinExistence type="predicted"/>
<dbReference type="Pfam" id="PF08448">
    <property type="entry name" value="PAS_4"/>
    <property type="match status" value="2"/>
</dbReference>
<dbReference type="InterPro" id="IPR029787">
    <property type="entry name" value="Nucleotide_cyclase"/>
</dbReference>
<dbReference type="InterPro" id="IPR035965">
    <property type="entry name" value="PAS-like_dom_sf"/>
</dbReference>
<dbReference type="SMART" id="SM00267">
    <property type="entry name" value="GGDEF"/>
    <property type="match status" value="1"/>
</dbReference>
<dbReference type="InterPro" id="IPR013656">
    <property type="entry name" value="PAS_4"/>
</dbReference>
<dbReference type="PROSITE" id="PS50113">
    <property type="entry name" value="PAC"/>
    <property type="match status" value="1"/>
</dbReference>
<organism evidence="5 6">
    <name type="scientific">Planococcus glaciei</name>
    <dbReference type="NCBI Taxonomy" id="459472"/>
    <lineage>
        <taxon>Bacteria</taxon>
        <taxon>Bacillati</taxon>
        <taxon>Bacillota</taxon>
        <taxon>Bacilli</taxon>
        <taxon>Bacillales</taxon>
        <taxon>Caryophanaceae</taxon>
        <taxon>Planococcus</taxon>
    </lineage>
</organism>
<dbReference type="InterPro" id="IPR035919">
    <property type="entry name" value="EAL_sf"/>
</dbReference>
<dbReference type="InterPro" id="IPR001633">
    <property type="entry name" value="EAL_dom"/>
</dbReference>
<feature type="domain" description="EAL" evidence="3">
    <location>
        <begin position="587"/>
        <end position="841"/>
    </location>
</feature>
<dbReference type="PROSITE" id="PS50112">
    <property type="entry name" value="PAS"/>
    <property type="match status" value="1"/>
</dbReference>
<dbReference type="InterPro" id="IPR052155">
    <property type="entry name" value="Biofilm_reg_signaling"/>
</dbReference>
<dbReference type="SUPFAM" id="SSF141868">
    <property type="entry name" value="EAL domain-like"/>
    <property type="match status" value="1"/>
</dbReference>
<dbReference type="Pfam" id="PF00990">
    <property type="entry name" value="GGDEF"/>
    <property type="match status" value="1"/>
</dbReference>
<dbReference type="SUPFAM" id="SSF55781">
    <property type="entry name" value="GAF domain-like"/>
    <property type="match status" value="1"/>
</dbReference>
<dbReference type="PROSITE" id="PS50883">
    <property type="entry name" value="EAL"/>
    <property type="match status" value="1"/>
</dbReference>
<dbReference type="CDD" id="cd01948">
    <property type="entry name" value="EAL"/>
    <property type="match status" value="1"/>
</dbReference>
<dbReference type="CDD" id="cd01949">
    <property type="entry name" value="GGDEF"/>
    <property type="match status" value="1"/>
</dbReference>
<feature type="domain" description="PAC" evidence="2">
    <location>
        <begin position="80"/>
        <end position="135"/>
    </location>
</feature>
<dbReference type="EMBL" id="CP051177">
    <property type="protein sequence ID" value="QKX50966.1"/>
    <property type="molecule type" value="Genomic_DNA"/>
</dbReference>
<dbReference type="Pfam" id="PF00563">
    <property type="entry name" value="EAL"/>
    <property type="match status" value="1"/>
</dbReference>
<dbReference type="InterPro" id="IPR000160">
    <property type="entry name" value="GGDEF_dom"/>
</dbReference>
<keyword evidence="6" id="KW-1185">Reference proteome</keyword>
<name>A0A7H8QAE1_9BACL</name>
<dbReference type="SUPFAM" id="SSF55785">
    <property type="entry name" value="PYP-like sensor domain (PAS domain)"/>
    <property type="match status" value="2"/>
</dbReference>
<dbReference type="NCBIfam" id="TIGR00229">
    <property type="entry name" value="sensory_box"/>
    <property type="match status" value="2"/>
</dbReference>
<sequence>MVNNNHNLPVHTIINASPHIIVLKDPESRWLEASRKTMEIFGLDKEWVIGKTDIELGEMYPHYKDAVSYFFDSDQRAWQAKNQIQIVETVVVDGVQRMYDVVKIPIYDSEGMPESLVVMGRDITEMLESEQMYQSFFTDHPDGVYSLDKEGHILDLNKESEKISGYSKEELIGRDFRMVIAPEVLEEVNRRFEEVLQGVPQWYESKIRSKAGKTLDVQITTLPATLKGKIIGIHGMLKDVTEKNQLEQLRNEQTVILSKIAAGESLEEIMGYLTVAVEKVTNVICSVMFYEKEHHWLRFAYGPNLPEVFAKTIDQFPVGPNFASCGHASHTKKLTIAADIEADPSWKPWSKEAVSYGLRACWSMPILSTDGTLLGTFGVYSGEAREPQAIEVDMLTTFSYLSGLAIERSRHEEKIQFLANHDALTNLPNLRYFKEVFSTVREQTDEIAVMFMDLDQFKSLNDTFGHNFGDILLQEIARRIEKTIGETNMVARMGGDEFILLIRTITDARQAKEMAQQILKATEQPLMIQGQEFQVTASIGISLFGRHGTNIGQLMKNADVAMYNAKGTGGNACKVYETTMDDKAYELYMLRGEFRKALEQQQFELHYQPKISLTTGRITGMEALARWRHPEKGNISPAVFIPLAEESGFIQELGNWVIQTACRQVKEWRETEGGEIKVAVNVSVKQFIKQDVAAFVKATLEEMELPPDCLEIEITESVLSSHESVIQQAVNNLQKLGIKVLIDDFGTGYASMTYLKQFRADAIKIDQSFIRHLPNNQDDAAIVSALITLAQALDICIVAEGVETKAQLDFLREKKCCEVQGYYFSKPLPAAQMSKLLNRQFSFEQ</sequence>
<evidence type="ECO:0000259" key="2">
    <source>
        <dbReference type="PROSITE" id="PS50113"/>
    </source>
</evidence>
<dbReference type="SMART" id="SM00065">
    <property type="entry name" value="GAF"/>
    <property type="match status" value="1"/>
</dbReference>
<dbReference type="FunFam" id="3.20.20.450:FF:000001">
    <property type="entry name" value="Cyclic di-GMP phosphodiesterase yahA"/>
    <property type="match status" value="1"/>
</dbReference>
<reference evidence="5 6" key="1">
    <citation type="submission" date="2020-04" db="EMBL/GenBank/DDBJ databases">
        <authorList>
            <person name="Pajer P."/>
            <person name="Broz P."/>
        </authorList>
    </citation>
    <scope>NUCLEOTIDE SEQUENCE [LARGE SCALE GENOMIC DNA]</scope>
    <source>
        <strain evidence="6">NRL-ATB46093</strain>
    </source>
</reference>
<dbReference type="PANTHER" id="PTHR44757:SF2">
    <property type="entry name" value="BIOFILM ARCHITECTURE MAINTENANCE PROTEIN MBAA"/>
    <property type="match status" value="1"/>
</dbReference>
<dbReference type="Gene3D" id="3.30.450.40">
    <property type="match status" value="1"/>
</dbReference>
<dbReference type="InterPro" id="IPR003018">
    <property type="entry name" value="GAF"/>
</dbReference>
<dbReference type="Pfam" id="PF13185">
    <property type="entry name" value="GAF_2"/>
    <property type="match status" value="1"/>
</dbReference>
<evidence type="ECO:0000259" key="4">
    <source>
        <dbReference type="PROSITE" id="PS50887"/>
    </source>
</evidence>
<evidence type="ECO:0000259" key="3">
    <source>
        <dbReference type="PROSITE" id="PS50883"/>
    </source>
</evidence>
<dbReference type="InterPro" id="IPR000014">
    <property type="entry name" value="PAS"/>
</dbReference>
<dbReference type="InterPro" id="IPR012226">
    <property type="entry name" value="Diguanyl_cyclase/Pdiesterase"/>
</dbReference>
<dbReference type="PROSITE" id="PS50887">
    <property type="entry name" value="GGDEF"/>
    <property type="match status" value="1"/>
</dbReference>
<evidence type="ECO:0000313" key="5">
    <source>
        <dbReference type="EMBL" id="QKX50966.1"/>
    </source>
</evidence>
<evidence type="ECO:0000259" key="1">
    <source>
        <dbReference type="PROSITE" id="PS50112"/>
    </source>
</evidence>
<dbReference type="AlphaFoldDB" id="A0A7H8QAE1"/>
<dbReference type="InterPro" id="IPR000700">
    <property type="entry name" value="PAS-assoc_C"/>
</dbReference>